<keyword evidence="1" id="KW-1133">Transmembrane helix</keyword>
<evidence type="ECO:0000313" key="3">
    <source>
        <dbReference type="Proteomes" id="UP000502996"/>
    </source>
</evidence>
<evidence type="ECO:0008006" key="4">
    <source>
        <dbReference type="Google" id="ProtNLM"/>
    </source>
</evidence>
<name>A0A6G6WDH4_9ACTN</name>
<dbReference type="Gene3D" id="2.130.10.10">
    <property type="entry name" value="YVTN repeat-like/Quinoprotein amine dehydrogenase"/>
    <property type="match status" value="1"/>
</dbReference>
<keyword evidence="3" id="KW-1185">Reference proteome</keyword>
<evidence type="ECO:0000313" key="2">
    <source>
        <dbReference type="EMBL" id="QIG43269.1"/>
    </source>
</evidence>
<proteinExistence type="predicted"/>
<dbReference type="RefSeq" id="WP_165232452.1">
    <property type="nucleotide sequence ID" value="NZ_CP049257.1"/>
</dbReference>
<keyword evidence="1" id="KW-0472">Membrane</keyword>
<feature type="transmembrane region" description="Helical" evidence="1">
    <location>
        <begin position="42"/>
        <end position="62"/>
    </location>
</feature>
<reference evidence="2 3" key="1">
    <citation type="submission" date="2020-02" db="EMBL/GenBank/DDBJ databases">
        <title>Full genome sequence of Nocardioides sp. R-3366.</title>
        <authorList>
            <person name="Im W.-T."/>
        </authorList>
    </citation>
    <scope>NUCLEOTIDE SEQUENCE [LARGE SCALE GENOMIC DNA]</scope>
    <source>
        <strain evidence="2 3">R-3366</strain>
    </source>
</reference>
<accession>A0A6G6WDH4</accession>
<dbReference type="Proteomes" id="UP000502996">
    <property type="component" value="Chromosome"/>
</dbReference>
<dbReference type="InterPro" id="IPR015943">
    <property type="entry name" value="WD40/YVTN_repeat-like_dom_sf"/>
</dbReference>
<dbReference type="EMBL" id="CP049257">
    <property type="protein sequence ID" value="QIG43269.1"/>
    <property type="molecule type" value="Genomic_DNA"/>
</dbReference>
<keyword evidence="1" id="KW-0812">Transmembrane</keyword>
<sequence>MTERLAALLHAEADHVPVPPPPASDVLVAGRAARRRRTTGRLAAGGAVLAVAAIGVGAATLGGDPAQRPGPPVASAPPDDDVGAAFALGDTVWLRGGAVSARLPETVQALYPTSAGLLVRTNRNGDSDGGAPFHFSLVTEDGTVRDLGLTLGEVVPSTDPAEPYLAFADVEQGQIEAVVVDVRSGEEAARVDVPGDFTWGGWEAPPVALSGDDVYVGTDGPTQIVDWRTGTTTTSTVLTESGAPAVTGGRVVGAQGRTHTVRDAQTGEVLLSVQGPRFAYLTLSPDGRWAKVVDQDAPSGFDVYSVADGTHVSFPGQAWDSGWTTDGTLFSITKGGLETCEAATAQCTTTPLPDGFAPGKNDLVRVLGATYES</sequence>
<organism evidence="2 3">
    <name type="scientific">Nocardioides anomalus</name>
    <dbReference type="NCBI Taxonomy" id="2712223"/>
    <lineage>
        <taxon>Bacteria</taxon>
        <taxon>Bacillati</taxon>
        <taxon>Actinomycetota</taxon>
        <taxon>Actinomycetes</taxon>
        <taxon>Propionibacteriales</taxon>
        <taxon>Nocardioidaceae</taxon>
        <taxon>Nocardioides</taxon>
    </lineage>
</organism>
<dbReference type="KEGG" id="nano:G5V58_11325"/>
<protein>
    <recommendedName>
        <fullName evidence="4">WD40 repeat domain-containing protein</fullName>
    </recommendedName>
</protein>
<dbReference type="InterPro" id="IPR011045">
    <property type="entry name" value="N2O_reductase_N"/>
</dbReference>
<evidence type="ECO:0000256" key="1">
    <source>
        <dbReference type="SAM" id="Phobius"/>
    </source>
</evidence>
<gene>
    <name evidence="2" type="ORF">G5V58_11325</name>
</gene>
<dbReference type="SUPFAM" id="SSF50974">
    <property type="entry name" value="Nitrous oxide reductase, N-terminal domain"/>
    <property type="match status" value="1"/>
</dbReference>
<dbReference type="AlphaFoldDB" id="A0A6G6WDH4"/>